<dbReference type="GeneTree" id="ENSGT01030000234606"/>
<keyword evidence="3" id="KW-0442">Lipid degradation</keyword>
<sequence length="566" mass="64842">MDTSRTCESSEVRIDHSLSEVERQHLTRRTETVLDCLKQHGISCSEHDMPNIAVLGSGGGLRAMVGLLGSLSRLKKEGLLDCIMYLSGVSGSTWCMASLYNGPNWSTKLETVEDNIVQRLAEGRVSWSQMGQKLANYYANNENFSLTDVWAALIVSNMVNEIDEHKLTEQRANYTNDPYPIYTVIDKQCKYDTLNADVWFEITPDESGYSLSGAFVDSSCWGSQFKSGERIKDQPETDMLYLQGLCGSAIADMEENKKFLYEALKQLIEYIFGYTEERHTSQIPDVKKGQQALLALVELNLSVIRGKDPSIYLNIIEDLLKDKYDEIGRMTLRLKKMMTSEGKMTETELQNYNLRVCSFITDLFRGQGSWFDMWMAIVRSLILLVSWTWGTNYDFLYRMQVEVIDPSVLDSETRQYEDAGLLLNSPYFSVLRKERHIDLIISLDFSAGNPFETVVTTAKLCKHLQIPFPEVVVPAEDTEPQDFYVFRGYSKAPTVIHIPLFNAVNCKGEIKQWEKRYQTFQKSYTPEMITDLLEKAAENIKNNKEKLLKEIINIIQEKKTYKHGKM</sequence>
<keyword evidence="4" id="KW-0175">Coiled coil</keyword>
<dbReference type="GO" id="GO:0047498">
    <property type="term" value="F:calcium-dependent phospholipase A2 activity"/>
    <property type="evidence" value="ECO:0007669"/>
    <property type="project" value="TreeGrafter"/>
</dbReference>
<reference evidence="6" key="3">
    <citation type="submission" date="2025-09" db="UniProtKB">
        <authorList>
            <consortium name="Ensembl"/>
        </authorList>
    </citation>
    <scope>IDENTIFICATION</scope>
</reference>
<dbReference type="GO" id="GO:0046475">
    <property type="term" value="P:glycerophospholipid catabolic process"/>
    <property type="evidence" value="ECO:0007669"/>
    <property type="project" value="TreeGrafter"/>
</dbReference>
<dbReference type="InterPro" id="IPR016035">
    <property type="entry name" value="Acyl_Trfase/lysoPLipase"/>
</dbReference>
<dbReference type="GO" id="GO:0005544">
    <property type="term" value="F:calcium-dependent phospholipid binding"/>
    <property type="evidence" value="ECO:0007669"/>
    <property type="project" value="TreeGrafter"/>
</dbReference>
<feature type="domain" description="PLA2c" evidence="5">
    <location>
        <begin position="6"/>
        <end position="566"/>
    </location>
</feature>
<evidence type="ECO:0000256" key="1">
    <source>
        <dbReference type="ARBA" id="ARBA00022801"/>
    </source>
</evidence>
<proteinExistence type="predicted"/>
<reference evidence="6" key="2">
    <citation type="submission" date="2025-08" db="UniProtKB">
        <authorList>
            <consortium name="Ensembl"/>
        </authorList>
    </citation>
    <scope>IDENTIFICATION</scope>
</reference>
<dbReference type="Proteomes" id="UP001501920">
    <property type="component" value="Chromosome 1"/>
</dbReference>
<evidence type="ECO:0000256" key="4">
    <source>
        <dbReference type="SAM" id="Coils"/>
    </source>
</evidence>
<evidence type="ECO:0000256" key="3">
    <source>
        <dbReference type="PROSITE-ProRule" id="PRU00555"/>
    </source>
</evidence>
<dbReference type="InterPro" id="IPR002642">
    <property type="entry name" value="LysoPLipase_cat_dom"/>
</dbReference>
<dbReference type="GO" id="GO:0005635">
    <property type="term" value="C:nuclear envelope"/>
    <property type="evidence" value="ECO:0007669"/>
    <property type="project" value="TreeGrafter"/>
</dbReference>
<dbReference type="SUPFAM" id="SSF52151">
    <property type="entry name" value="FabD/lysophospholipase-like"/>
    <property type="match status" value="1"/>
</dbReference>
<accession>A0A3B4C0V7</accession>
<evidence type="ECO:0000256" key="2">
    <source>
        <dbReference type="ARBA" id="ARBA00023098"/>
    </source>
</evidence>
<dbReference type="GO" id="GO:0005509">
    <property type="term" value="F:calcium ion binding"/>
    <property type="evidence" value="ECO:0007669"/>
    <property type="project" value="TreeGrafter"/>
</dbReference>
<name>A0A3B4C0V7_PYGNA</name>
<dbReference type="AlphaFoldDB" id="A0A3B4C0V7"/>
<reference evidence="6 7" key="1">
    <citation type="submission" date="2020-10" db="EMBL/GenBank/DDBJ databases">
        <title>Pygocentrus nattereri (red-bellied piranha) genome, fPygNat1, primary haplotype.</title>
        <authorList>
            <person name="Myers G."/>
            <person name="Meyer A."/>
            <person name="Karagic N."/>
            <person name="Pippel M."/>
            <person name="Winkler S."/>
            <person name="Tracey A."/>
            <person name="Wood J."/>
            <person name="Formenti G."/>
            <person name="Howe K."/>
            <person name="Fedrigo O."/>
            <person name="Jarvis E.D."/>
        </authorList>
    </citation>
    <scope>NUCLEOTIDE SEQUENCE [LARGE SCALE GENOMIC DNA]</scope>
</reference>
<keyword evidence="1 3" id="KW-0378">Hydrolase</keyword>
<evidence type="ECO:0000313" key="6">
    <source>
        <dbReference type="Ensembl" id="ENSPNAP00000004461.2"/>
    </source>
</evidence>
<dbReference type="PANTHER" id="PTHR10728:SF39">
    <property type="entry name" value="CYTOSOLIC PHOSPHOLIPASE A2 GAMMA"/>
    <property type="match status" value="1"/>
</dbReference>
<evidence type="ECO:0000259" key="5">
    <source>
        <dbReference type="PROSITE" id="PS51210"/>
    </source>
</evidence>
<dbReference type="GO" id="GO:0005654">
    <property type="term" value="C:nucleoplasm"/>
    <property type="evidence" value="ECO:0007669"/>
    <property type="project" value="TreeGrafter"/>
</dbReference>
<evidence type="ECO:0000313" key="7">
    <source>
        <dbReference type="Proteomes" id="UP001501920"/>
    </source>
</evidence>
<dbReference type="PROSITE" id="PS51210">
    <property type="entry name" value="PLA2C"/>
    <property type="match status" value="1"/>
</dbReference>
<organism evidence="6 7">
    <name type="scientific">Pygocentrus nattereri</name>
    <name type="common">Red-bellied piranha</name>
    <dbReference type="NCBI Taxonomy" id="42514"/>
    <lineage>
        <taxon>Eukaryota</taxon>
        <taxon>Metazoa</taxon>
        <taxon>Chordata</taxon>
        <taxon>Craniata</taxon>
        <taxon>Vertebrata</taxon>
        <taxon>Euteleostomi</taxon>
        <taxon>Actinopterygii</taxon>
        <taxon>Neopterygii</taxon>
        <taxon>Teleostei</taxon>
        <taxon>Ostariophysi</taxon>
        <taxon>Characiformes</taxon>
        <taxon>Characoidei</taxon>
        <taxon>Pygocentrus</taxon>
    </lineage>
</organism>
<dbReference type="SMART" id="SM00022">
    <property type="entry name" value="PLAc"/>
    <property type="match status" value="1"/>
</dbReference>
<dbReference type="Ensembl" id="ENSPNAT00000006961.2">
    <property type="protein sequence ID" value="ENSPNAP00000004461.2"/>
    <property type="gene ID" value="ENSPNAG00000005575.2"/>
</dbReference>
<dbReference type="STRING" id="42514.ENSPNAP00000004461"/>
<feature type="coiled-coil region" evidence="4">
    <location>
        <begin position="530"/>
        <end position="557"/>
    </location>
</feature>
<protein>
    <submittedName>
        <fullName evidence="6">Phospholipase A2, group IVC (cytosolic, calcium-independent)</fullName>
    </submittedName>
</protein>
<dbReference type="PANTHER" id="PTHR10728">
    <property type="entry name" value="CYTOSOLIC PHOSPHOLIPASE A2"/>
    <property type="match status" value="1"/>
</dbReference>
<dbReference type="Gene3D" id="3.40.1090.10">
    <property type="entry name" value="Cytosolic phospholipase A2 catalytic domain"/>
    <property type="match status" value="1"/>
</dbReference>
<dbReference type="GO" id="GO:0005829">
    <property type="term" value="C:cytosol"/>
    <property type="evidence" value="ECO:0007669"/>
    <property type="project" value="TreeGrafter"/>
</dbReference>
<keyword evidence="7" id="KW-1185">Reference proteome</keyword>
<keyword evidence="2 3" id="KW-0443">Lipid metabolism</keyword>
<dbReference type="Pfam" id="PF01735">
    <property type="entry name" value="PLA2_B"/>
    <property type="match status" value="1"/>
</dbReference>